<organism evidence="3 4">
    <name type="scientific">Thermosulfuriphilus ammonigenes</name>
    <dbReference type="NCBI Taxonomy" id="1936021"/>
    <lineage>
        <taxon>Bacteria</taxon>
        <taxon>Pseudomonadati</taxon>
        <taxon>Thermodesulfobacteriota</taxon>
        <taxon>Thermodesulfobacteria</taxon>
        <taxon>Thermodesulfobacteriales</taxon>
        <taxon>Thermodesulfobacteriaceae</taxon>
        <taxon>Thermosulfuriphilus</taxon>
    </lineage>
</organism>
<dbReference type="PANTHER" id="PTHR21666">
    <property type="entry name" value="PEPTIDASE-RELATED"/>
    <property type="match status" value="1"/>
</dbReference>
<dbReference type="PANTHER" id="PTHR21666:SF289">
    <property type="entry name" value="L-ALA--D-GLU ENDOPEPTIDASE"/>
    <property type="match status" value="1"/>
</dbReference>
<dbReference type="SUPFAM" id="SSF51261">
    <property type="entry name" value="Duplicated hybrid motif"/>
    <property type="match status" value="1"/>
</dbReference>
<name>A0A6G7PWA5_9BACT</name>
<evidence type="ECO:0000256" key="1">
    <source>
        <dbReference type="ARBA" id="ARBA00022729"/>
    </source>
</evidence>
<protein>
    <submittedName>
        <fullName evidence="3">Peptidoglycan DD-metalloendopeptidase family protein</fullName>
    </submittedName>
</protein>
<gene>
    <name evidence="3" type="ORF">G4V39_06685</name>
</gene>
<evidence type="ECO:0000313" key="3">
    <source>
        <dbReference type="EMBL" id="QIJ71969.1"/>
    </source>
</evidence>
<dbReference type="InterPro" id="IPR050570">
    <property type="entry name" value="Cell_wall_metabolism_enzyme"/>
</dbReference>
<dbReference type="RefSeq" id="WP_166032186.1">
    <property type="nucleotide sequence ID" value="NZ_CP048877.1"/>
</dbReference>
<dbReference type="GO" id="GO:0004222">
    <property type="term" value="F:metalloendopeptidase activity"/>
    <property type="evidence" value="ECO:0007669"/>
    <property type="project" value="TreeGrafter"/>
</dbReference>
<dbReference type="AlphaFoldDB" id="A0A6G7PWA5"/>
<evidence type="ECO:0000259" key="2">
    <source>
        <dbReference type="Pfam" id="PF01551"/>
    </source>
</evidence>
<sequence>MILALLVGAAQAQGLTDLDRQIQSRQQALEELTRKEKDLKEELYRYSQAIEEKWAQIQNLKQKIAEKEEAIKECQDRQKKLESELTGLKKRLKLRLKTYYRLGPVGFLNLLLSSEDIGVLLARERLFEMALLADRRLAQRYQNRLLALRDNERQLLKEKSDLEVLTRDLRQELVHLESLREAKMALLEAIREKKELYKDLLQEILLAQKDLARIIRQIKSLEDQPFPPSKPIKKEDFPAYPLWPPVRGSHPVKYEEGPGIFFEATIGDPIYAPAGGEVIYLGVKKAFGEVIIIEHPKGLRSIIAGGGAYYKKVGDLVKRGELIGRVGAGGLGKEGVYYELRLGAIPLLPLEWLDKTFFQ</sequence>
<reference evidence="3 4" key="1">
    <citation type="submission" date="2020-02" db="EMBL/GenBank/DDBJ databases">
        <title>Genome analysis of Thermosulfuriphilus ammonigenes ST65T, an anaerobic thermophilic chemolithoautotrophic bacterium isolated from a deep-sea hydrothermal vent.</title>
        <authorList>
            <person name="Slobodkina G."/>
            <person name="Allioux M."/>
            <person name="Merkel A."/>
            <person name="Alain K."/>
            <person name="Jebbar M."/>
            <person name="Slobodkin A."/>
        </authorList>
    </citation>
    <scope>NUCLEOTIDE SEQUENCE [LARGE SCALE GENOMIC DNA]</scope>
    <source>
        <strain evidence="3 4">ST65</strain>
    </source>
</reference>
<dbReference type="InterPro" id="IPR011055">
    <property type="entry name" value="Dup_hybrid_motif"/>
</dbReference>
<proteinExistence type="predicted"/>
<dbReference type="Proteomes" id="UP000502179">
    <property type="component" value="Chromosome"/>
</dbReference>
<accession>A0A6G7PWA5</accession>
<feature type="domain" description="M23ase beta-sheet core" evidence="2">
    <location>
        <begin position="258"/>
        <end position="343"/>
    </location>
</feature>
<evidence type="ECO:0000313" key="4">
    <source>
        <dbReference type="Proteomes" id="UP000502179"/>
    </source>
</evidence>
<dbReference type="Gene3D" id="2.70.70.10">
    <property type="entry name" value="Glucose Permease (Domain IIA)"/>
    <property type="match status" value="1"/>
</dbReference>
<keyword evidence="1" id="KW-0732">Signal</keyword>
<dbReference type="EMBL" id="CP048877">
    <property type="protein sequence ID" value="QIJ71969.1"/>
    <property type="molecule type" value="Genomic_DNA"/>
</dbReference>
<keyword evidence="4" id="KW-1185">Reference proteome</keyword>
<dbReference type="CDD" id="cd12797">
    <property type="entry name" value="M23_peptidase"/>
    <property type="match status" value="1"/>
</dbReference>
<dbReference type="Gene3D" id="6.10.250.3150">
    <property type="match status" value="1"/>
</dbReference>
<dbReference type="InterPro" id="IPR016047">
    <property type="entry name" value="M23ase_b-sheet_dom"/>
</dbReference>
<dbReference type="KEGG" id="tav:G4V39_06685"/>
<dbReference type="Pfam" id="PF01551">
    <property type="entry name" value="Peptidase_M23"/>
    <property type="match status" value="1"/>
</dbReference>